<evidence type="ECO:0000256" key="1">
    <source>
        <dbReference type="ARBA" id="ARBA00004173"/>
    </source>
</evidence>
<dbReference type="KEGG" id="clec:106668463"/>
<dbReference type="InterPro" id="IPR001678">
    <property type="entry name" value="MeTrfase_RsmB-F_NOP2_dom"/>
</dbReference>
<evidence type="ECO:0000256" key="8">
    <source>
        <dbReference type="ARBA" id="ARBA00023128"/>
    </source>
</evidence>
<evidence type="ECO:0000313" key="13">
    <source>
        <dbReference type="EnsemblMetazoa" id="XP_014252746.1"/>
    </source>
</evidence>
<dbReference type="PROSITE" id="PS51686">
    <property type="entry name" value="SAM_MT_RSMB_NOP"/>
    <property type="match status" value="1"/>
</dbReference>
<comment type="catalytic activity">
    <reaction evidence="10">
        <text>a cytidine in rRNA + S-adenosyl-L-methionine = a 5-methylcytidine in rRNA + S-adenosyl-L-homocysteine + H(+)</text>
        <dbReference type="Rhea" id="RHEA:61484"/>
        <dbReference type="Rhea" id="RHEA-COMP:15836"/>
        <dbReference type="Rhea" id="RHEA-COMP:15837"/>
        <dbReference type="ChEBI" id="CHEBI:15378"/>
        <dbReference type="ChEBI" id="CHEBI:57856"/>
        <dbReference type="ChEBI" id="CHEBI:59789"/>
        <dbReference type="ChEBI" id="CHEBI:74483"/>
        <dbReference type="ChEBI" id="CHEBI:82748"/>
    </reaction>
</comment>
<comment type="similarity">
    <text evidence="11">Belongs to the class I-like SAM-binding methyltransferase superfamily. RsmB/NOP family.</text>
</comment>
<evidence type="ECO:0000313" key="14">
    <source>
        <dbReference type="Proteomes" id="UP000494040"/>
    </source>
</evidence>
<reference evidence="13" key="1">
    <citation type="submission" date="2022-01" db="UniProtKB">
        <authorList>
            <consortium name="EnsemblMetazoa"/>
        </authorList>
    </citation>
    <scope>IDENTIFICATION</scope>
</reference>
<dbReference type="InterPro" id="IPR029063">
    <property type="entry name" value="SAM-dependent_MTases_sf"/>
</dbReference>
<dbReference type="RefSeq" id="XP_014252746.1">
    <property type="nucleotide sequence ID" value="XM_014397260.2"/>
</dbReference>
<dbReference type="EnsemblMetazoa" id="XM_014397260.2">
    <property type="protein sequence ID" value="XP_014252746.1"/>
    <property type="gene ID" value="LOC106668463"/>
</dbReference>
<dbReference type="SUPFAM" id="SSF53335">
    <property type="entry name" value="S-adenosyl-L-methionine-dependent methyltransferases"/>
    <property type="match status" value="1"/>
</dbReference>
<evidence type="ECO:0000259" key="12">
    <source>
        <dbReference type="PROSITE" id="PS51686"/>
    </source>
</evidence>
<keyword evidence="5 11" id="KW-0949">S-adenosyl-L-methionine</keyword>
<dbReference type="Gene3D" id="3.40.50.150">
    <property type="entry name" value="Vaccinia Virus protein VP39"/>
    <property type="match status" value="1"/>
</dbReference>
<keyword evidence="14" id="KW-1185">Reference proteome</keyword>
<dbReference type="InterPro" id="IPR023267">
    <property type="entry name" value="RCMT"/>
</dbReference>
<dbReference type="PANTHER" id="PTHR22808">
    <property type="entry name" value="NCL1 YEAST -RELATED NOL1/NOP2/FMU SUN DOMAIN-CONTAINING"/>
    <property type="match status" value="1"/>
</dbReference>
<dbReference type="GO" id="GO:0005762">
    <property type="term" value="C:mitochondrial large ribosomal subunit"/>
    <property type="evidence" value="ECO:0007669"/>
    <property type="project" value="TreeGrafter"/>
</dbReference>
<dbReference type="GO" id="GO:0031167">
    <property type="term" value="P:rRNA methylation"/>
    <property type="evidence" value="ECO:0007669"/>
    <property type="project" value="TreeGrafter"/>
</dbReference>
<keyword evidence="7" id="KW-0809">Transit peptide</keyword>
<sequence>MMRKIDFIFKFARNKGVNYSQKRWKNGPNHWSVLLKKKSASDKALEHFDDFYKNVFNKAWPSVRVALLSQNKHIAVVNNFSDTENIIPSLENLGAINIKKLFEIEAERIKSEGHKRRRRSRTRPQNENLEMKMEKISEEKLDEELSSIYPEVPEVKDETRSVQVDDDNRLIDPEVGKLSGSLYEFVPTSRLKGKEDWVLESQHYQYYESGTDFPIRIIEQENITFPPHLSVYTFETGNISKFPMSKKGDTGVSDYYLLDGGSLLPVLALGLRPGDCVLDMCSSPGGKSFLCLQTLNISKLVANDVSVSRLNRVRRVMQEFFYDFHKKLENGELELSCSDGRDLDSKNIFDKILVDAPCTNDRHSLSDPDNNIFKPARIKERIKIPEVQSELLTSALKLVKKGGTVVYSTCSLSPIQNDGVVHMALKKIWEDTDYKIAVVDMRRALEPTEIMYKYSHNIGLRYGHLVIPYLPCNFGPMYFCKFIKVG</sequence>
<evidence type="ECO:0000256" key="6">
    <source>
        <dbReference type="ARBA" id="ARBA00022884"/>
    </source>
</evidence>
<keyword evidence="4 11" id="KW-0808">Transferase</keyword>
<dbReference type="OMA" id="MVNNFGD"/>
<dbReference type="Proteomes" id="UP000494040">
    <property type="component" value="Unassembled WGS sequence"/>
</dbReference>
<dbReference type="OrthoDB" id="8020218at2759"/>
<protein>
    <recommendedName>
        <fullName evidence="9">NOL1/NOP2/Sun domain family member 4</fullName>
    </recommendedName>
</protein>
<evidence type="ECO:0000256" key="3">
    <source>
        <dbReference type="ARBA" id="ARBA00022603"/>
    </source>
</evidence>
<comment type="caution">
    <text evidence="11">Lacks conserved residue(s) required for the propagation of feature annotation.</text>
</comment>
<feature type="domain" description="SAM-dependent MTase RsmB/NOP-type" evidence="12">
    <location>
        <begin position="190"/>
        <end position="485"/>
    </location>
</feature>
<evidence type="ECO:0000256" key="11">
    <source>
        <dbReference type="PROSITE-ProRule" id="PRU01023"/>
    </source>
</evidence>
<feature type="active site" description="Nucleophile" evidence="11">
    <location>
        <position position="410"/>
    </location>
</feature>
<proteinExistence type="inferred from homology"/>
<dbReference type="GeneID" id="106668463"/>
<keyword evidence="8" id="KW-0496">Mitochondrion</keyword>
<dbReference type="PANTHER" id="PTHR22808:SF3">
    <property type="entry name" value="5-METHYLCYTOSINE RRNA METHYLTRANSFERASE NSUN4"/>
    <property type="match status" value="1"/>
</dbReference>
<comment type="subcellular location">
    <subcellularLocation>
        <location evidence="1">Mitochondrion</location>
    </subcellularLocation>
</comment>
<dbReference type="GO" id="GO:0008173">
    <property type="term" value="F:RNA methyltransferase activity"/>
    <property type="evidence" value="ECO:0007669"/>
    <property type="project" value="InterPro"/>
</dbReference>
<keyword evidence="3 11" id="KW-0489">Methyltransferase</keyword>
<evidence type="ECO:0000256" key="7">
    <source>
        <dbReference type="ARBA" id="ARBA00022946"/>
    </source>
</evidence>
<dbReference type="InterPro" id="IPR049560">
    <property type="entry name" value="MeTrfase_RsmB-F_NOP2_cat"/>
</dbReference>
<evidence type="ECO:0000256" key="5">
    <source>
        <dbReference type="ARBA" id="ARBA00022691"/>
    </source>
</evidence>
<evidence type="ECO:0000256" key="10">
    <source>
        <dbReference type="ARBA" id="ARBA00049302"/>
    </source>
</evidence>
<dbReference type="FunFam" id="3.40.50.150:FF:000055">
    <property type="entry name" value="5-methylcytosine rRNA methyltransferase NSUN4"/>
    <property type="match status" value="1"/>
</dbReference>
<accession>A0A8I6TFP2</accession>
<dbReference type="Pfam" id="PF01189">
    <property type="entry name" value="Methyltr_RsmB-F"/>
    <property type="match status" value="1"/>
</dbReference>
<feature type="binding site" evidence="11">
    <location>
        <position position="355"/>
    </location>
    <ligand>
        <name>S-adenosyl-L-methionine</name>
        <dbReference type="ChEBI" id="CHEBI:59789"/>
    </ligand>
</feature>
<evidence type="ECO:0000256" key="2">
    <source>
        <dbReference type="ARBA" id="ARBA00022552"/>
    </source>
</evidence>
<dbReference type="GO" id="GO:0003723">
    <property type="term" value="F:RNA binding"/>
    <property type="evidence" value="ECO:0007669"/>
    <property type="project" value="UniProtKB-UniRule"/>
</dbReference>
<organism evidence="13 14">
    <name type="scientific">Cimex lectularius</name>
    <name type="common">Bed bug</name>
    <name type="synonym">Acanthia lectularia</name>
    <dbReference type="NCBI Taxonomy" id="79782"/>
    <lineage>
        <taxon>Eukaryota</taxon>
        <taxon>Metazoa</taxon>
        <taxon>Ecdysozoa</taxon>
        <taxon>Arthropoda</taxon>
        <taxon>Hexapoda</taxon>
        <taxon>Insecta</taxon>
        <taxon>Pterygota</taxon>
        <taxon>Neoptera</taxon>
        <taxon>Paraneoptera</taxon>
        <taxon>Hemiptera</taxon>
        <taxon>Heteroptera</taxon>
        <taxon>Panheteroptera</taxon>
        <taxon>Cimicomorpha</taxon>
        <taxon>Cimicidae</taxon>
        <taxon>Cimex</taxon>
    </lineage>
</organism>
<evidence type="ECO:0000256" key="4">
    <source>
        <dbReference type="ARBA" id="ARBA00022679"/>
    </source>
</evidence>
<evidence type="ECO:0000256" key="9">
    <source>
        <dbReference type="ARBA" id="ARBA00042050"/>
    </source>
</evidence>
<name>A0A8I6TFP2_CIMLE</name>
<dbReference type="PRINTS" id="PR02008">
    <property type="entry name" value="RCMTFAMILY"/>
</dbReference>
<keyword evidence="6 11" id="KW-0694">RNA-binding</keyword>
<dbReference type="AlphaFoldDB" id="A0A8I6TFP2"/>
<feature type="binding site" evidence="11">
    <location>
        <position position="304"/>
    </location>
    <ligand>
        <name>S-adenosyl-L-methionine</name>
        <dbReference type="ChEBI" id="CHEBI:59789"/>
    </ligand>
</feature>
<dbReference type="Gene3D" id="6.20.240.40">
    <property type="match status" value="2"/>
</dbReference>
<keyword evidence="2" id="KW-0698">rRNA processing</keyword>